<dbReference type="Proteomes" id="UP000324133">
    <property type="component" value="Unassembled WGS sequence"/>
</dbReference>
<dbReference type="InterPro" id="IPR029016">
    <property type="entry name" value="GAF-like_dom_sf"/>
</dbReference>
<dbReference type="InterPro" id="IPR003018">
    <property type="entry name" value="GAF"/>
</dbReference>
<accession>A0A5B6THL9</accession>
<dbReference type="OrthoDB" id="9787514at2"/>
<gene>
    <name evidence="2" type="ORF">FOA19_02015</name>
</gene>
<organism evidence="2 3">
    <name type="scientific">Rufibacter hautae</name>
    <dbReference type="NCBI Taxonomy" id="2595005"/>
    <lineage>
        <taxon>Bacteria</taxon>
        <taxon>Pseudomonadati</taxon>
        <taxon>Bacteroidota</taxon>
        <taxon>Cytophagia</taxon>
        <taxon>Cytophagales</taxon>
        <taxon>Hymenobacteraceae</taxon>
        <taxon>Rufibacter</taxon>
    </lineage>
</organism>
<evidence type="ECO:0000259" key="1">
    <source>
        <dbReference type="Pfam" id="PF01590"/>
    </source>
</evidence>
<dbReference type="EMBL" id="VKKY01000001">
    <property type="protein sequence ID" value="KAA3439486.1"/>
    <property type="molecule type" value="Genomic_DNA"/>
</dbReference>
<dbReference type="AlphaFoldDB" id="A0A5B6THL9"/>
<reference evidence="2 3" key="1">
    <citation type="submission" date="2019-07" db="EMBL/GenBank/DDBJ databases">
        <title>Rufibacter sp. nov., isolated from lake sediment.</title>
        <authorList>
            <person name="Qu J.-H."/>
        </authorList>
    </citation>
    <scope>NUCLEOTIDE SEQUENCE [LARGE SCALE GENOMIC DNA]</scope>
    <source>
        <strain evidence="2 3">NBS58-1</strain>
    </source>
</reference>
<dbReference type="Pfam" id="PF01590">
    <property type="entry name" value="GAF"/>
    <property type="match status" value="1"/>
</dbReference>
<dbReference type="SUPFAM" id="SSF55781">
    <property type="entry name" value="GAF domain-like"/>
    <property type="match status" value="1"/>
</dbReference>
<name>A0A5B6THL9_9BACT</name>
<evidence type="ECO:0000313" key="3">
    <source>
        <dbReference type="Proteomes" id="UP000324133"/>
    </source>
</evidence>
<comment type="caution">
    <text evidence="2">The sequence shown here is derived from an EMBL/GenBank/DDBJ whole genome shotgun (WGS) entry which is preliminary data.</text>
</comment>
<evidence type="ECO:0000313" key="2">
    <source>
        <dbReference type="EMBL" id="KAA3439486.1"/>
    </source>
</evidence>
<feature type="domain" description="GAF" evidence="1">
    <location>
        <begin position="80"/>
        <end position="158"/>
    </location>
</feature>
<sequence>MLETWNPRLEVVWTADDKVVLDTAVLLSQNVNQASYVSDVLLFLYQHSAADVIMICQKSSPTREMKILRMLYQGQVLPMKASYPIDGTPCANVNRHGVLYFASGVRDRFPLDNYLRNYGIESYFGAPLMNSADELTGVVALLHKKSLPNPYLLELLLTILSPSLESLLERLAPQATA</sequence>
<dbReference type="Gene3D" id="3.30.450.40">
    <property type="match status" value="1"/>
</dbReference>
<dbReference type="RefSeq" id="WP_149089129.1">
    <property type="nucleotide sequence ID" value="NZ_VKKY01000001.1"/>
</dbReference>
<protein>
    <submittedName>
        <fullName evidence="2">GAF domain-containing protein</fullName>
    </submittedName>
</protein>
<keyword evidence="3" id="KW-1185">Reference proteome</keyword>
<proteinExistence type="predicted"/>